<dbReference type="GeneID" id="117677071"/>
<dbReference type="InParanoid" id="A0A6P9DAR9"/>
<dbReference type="GO" id="GO:0005813">
    <property type="term" value="C:centrosome"/>
    <property type="evidence" value="ECO:0007669"/>
    <property type="project" value="TreeGrafter"/>
</dbReference>
<dbReference type="PANTHER" id="PTHR14817:SF2">
    <property type="entry name" value="COILED-COIL DOMAIN-CONTAINING PROTEIN 15"/>
    <property type="match status" value="1"/>
</dbReference>
<dbReference type="OMA" id="RCRRLFM"/>
<reference evidence="3" key="1">
    <citation type="submission" date="2025-08" db="UniProtKB">
        <authorList>
            <consortium name="RefSeq"/>
        </authorList>
    </citation>
    <scope>IDENTIFICATION</scope>
    <source>
        <tissue evidence="3">Blood</tissue>
    </source>
</reference>
<feature type="region of interest" description="Disordered" evidence="1">
    <location>
        <begin position="356"/>
        <end position="392"/>
    </location>
</feature>
<dbReference type="RefSeq" id="XP_034292882.1">
    <property type="nucleotide sequence ID" value="XM_034436991.2"/>
</dbReference>
<dbReference type="KEGG" id="pgut:117677071"/>
<keyword evidence="2" id="KW-1185">Reference proteome</keyword>
<proteinExistence type="predicted"/>
<dbReference type="PANTHER" id="PTHR14817">
    <property type="entry name" value="COILED-COIL DOMAIN-CONTAINING PROTEIN 15"/>
    <property type="match status" value="1"/>
</dbReference>
<gene>
    <name evidence="3" type="primary">CCDC15</name>
</gene>
<protein>
    <submittedName>
        <fullName evidence="3">Coiled-coil domain-containing protein 15 isoform X1</fullName>
    </submittedName>
</protein>
<sequence>MATIPQPRQNGLTVLKRKPWPYCPVAEMVPPKKGLQQHGSQKIAQPNLRPPSVNWNILAGRTQCIAPVGAWVESAQDNGEESPVFATAIQIEKEYKEQQKEKEKTLKHFQQEVKRRVNQCVNLKRKQQLKTSYEAALKESSVIIGFSDSALQLTPKKNTCLYRYTRDSAIGNSNDKVTYVQQADYMPEQFSELAKTVRKTVQQVRHKLASRKAVPEGNEPPEHPGGAHQNPPRRQQAEPCNKTTLSPKEGDMGELPLKGHHDLPAELQEQEVGNWDNTEFQKVNSDTLKDNNPANTETRAVHIFWPGIEEEQSKKQHQSQYLRYRRLFMDIEREQVKEQQRQKEWQRKMDKIRKEKEYQRRAEEQRIQEAQRAKEKRTQEMASQKNANPRGKACEKLQQLKLEEPEEKKKIVERVQKNKEYSRYVEALRAQMREKIDMYNIHLPPLCFCGSDFWDTHPDSCANNCMFYKNHKVYAQALQNVISSCDILDRGSNTRLSVHTFAVVHARSKNS</sequence>
<dbReference type="AlphaFoldDB" id="A0A6P9DAR9"/>
<feature type="region of interest" description="Disordered" evidence="1">
    <location>
        <begin position="205"/>
        <end position="253"/>
    </location>
</feature>
<evidence type="ECO:0000313" key="3">
    <source>
        <dbReference type="RefSeq" id="XP_034292882.1"/>
    </source>
</evidence>
<evidence type="ECO:0000313" key="2">
    <source>
        <dbReference type="Proteomes" id="UP001652622"/>
    </source>
</evidence>
<evidence type="ECO:0000256" key="1">
    <source>
        <dbReference type="SAM" id="MobiDB-lite"/>
    </source>
</evidence>
<dbReference type="CTD" id="80071"/>
<dbReference type="InterPro" id="IPR037693">
    <property type="entry name" value="CCDC15"/>
</dbReference>
<organism evidence="2 3">
    <name type="scientific">Pantherophis guttatus</name>
    <name type="common">Corn snake</name>
    <name type="synonym">Elaphe guttata</name>
    <dbReference type="NCBI Taxonomy" id="94885"/>
    <lineage>
        <taxon>Eukaryota</taxon>
        <taxon>Metazoa</taxon>
        <taxon>Chordata</taxon>
        <taxon>Craniata</taxon>
        <taxon>Vertebrata</taxon>
        <taxon>Euteleostomi</taxon>
        <taxon>Lepidosauria</taxon>
        <taxon>Squamata</taxon>
        <taxon>Bifurcata</taxon>
        <taxon>Unidentata</taxon>
        <taxon>Episquamata</taxon>
        <taxon>Toxicofera</taxon>
        <taxon>Serpentes</taxon>
        <taxon>Colubroidea</taxon>
        <taxon>Colubridae</taxon>
        <taxon>Colubrinae</taxon>
        <taxon>Pantherophis</taxon>
    </lineage>
</organism>
<name>A0A6P9DAR9_PANGU</name>
<accession>A0A6P9DAR9</accession>
<dbReference type="Proteomes" id="UP001652622">
    <property type="component" value="Unplaced"/>
</dbReference>
<feature type="compositionally biased region" description="Basic and acidic residues" evidence="1">
    <location>
        <begin position="356"/>
        <end position="379"/>
    </location>
</feature>